<dbReference type="EMBL" id="OU900106">
    <property type="protein sequence ID" value="CAG9857049.1"/>
    <property type="molecule type" value="Genomic_DNA"/>
</dbReference>
<evidence type="ECO:0000313" key="3">
    <source>
        <dbReference type="Proteomes" id="UP001153712"/>
    </source>
</evidence>
<accession>A0A9N9TFE6</accession>
<organism evidence="2 3">
    <name type="scientific">Phyllotreta striolata</name>
    <name type="common">Striped flea beetle</name>
    <name type="synonym">Crioceris striolata</name>
    <dbReference type="NCBI Taxonomy" id="444603"/>
    <lineage>
        <taxon>Eukaryota</taxon>
        <taxon>Metazoa</taxon>
        <taxon>Ecdysozoa</taxon>
        <taxon>Arthropoda</taxon>
        <taxon>Hexapoda</taxon>
        <taxon>Insecta</taxon>
        <taxon>Pterygota</taxon>
        <taxon>Neoptera</taxon>
        <taxon>Endopterygota</taxon>
        <taxon>Coleoptera</taxon>
        <taxon>Polyphaga</taxon>
        <taxon>Cucujiformia</taxon>
        <taxon>Chrysomeloidea</taxon>
        <taxon>Chrysomelidae</taxon>
        <taxon>Galerucinae</taxon>
        <taxon>Alticini</taxon>
        <taxon>Phyllotreta</taxon>
    </lineage>
</organism>
<dbReference type="OrthoDB" id="6614329at2759"/>
<dbReference type="InterPro" id="IPR036058">
    <property type="entry name" value="Kazal_dom_sf"/>
</dbReference>
<dbReference type="AlphaFoldDB" id="A0A9N9TFE6"/>
<name>A0A9N9TFE6_PHYSR</name>
<evidence type="ECO:0000256" key="1">
    <source>
        <dbReference type="SAM" id="SignalP"/>
    </source>
</evidence>
<feature type="chain" id="PRO_5040447366" description="Kazal-like domain-containing protein" evidence="1">
    <location>
        <begin position="20"/>
        <end position="78"/>
    </location>
</feature>
<protein>
    <recommendedName>
        <fullName evidence="4">Kazal-like domain-containing protein</fullName>
    </recommendedName>
</protein>
<dbReference type="Proteomes" id="UP001153712">
    <property type="component" value="Chromosome 13"/>
</dbReference>
<keyword evidence="1" id="KW-0732">Signal</keyword>
<evidence type="ECO:0000313" key="2">
    <source>
        <dbReference type="EMBL" id="CAG9857049.1"/>
    </source>
</evidence>
<keyword evidence="3" id="KW-1185">Reference proteome</keyword>
<dbReference type="Gene3D" id="3.30.60.30">
    <property type="match status" value="1"/>
</dbReference>
<reference evidence="2" key="1">
    <citation type="submission" date="2022-01" db="EMBL/GenBank/DDBJ databases">
        <authorList>
            <person name="King R."/>
        </authorList>
    </citation>
    <scope>NUCLEOTIDE SEQUENCE</scope>
</reference>
<evidence type="ECO:0008006" key="4">
    <source>
        <dbReference type="Google" id="ProtNLM"/>
    </source>
</evidence>
<feature type="signal peptide" evidence="1">
    <location>
        <begin position="1"/>
        <end position="19"/>
    </location>
</feature>
<proteinExistence type="predicted"/>
<gene>
    <name evidence="2" type="ORF">PHYEVI_LOCUS3460</name>
</gene>
<dbReference type="SUPFAM" id="SSF100895">
    <property type="entry name" value="Kazal-type serine protease inhibitors"/>
    <property type="match status" value="1"/>
</dbReference>
<sequence>MRHVCFVMLVLCAAQLAKAAPSPAALLECLSDDCDIDSGPVCAIDESGSPQTFNNRCTARLAFCRFGSFFAEVKPGEC</sequence>